<dbReference type="EMBL" id="VEVO01000018">
    <property type="protein sequence ID" value="KAF0027186.1"/>
    <property type="molecule type" value="Genomic_DNA"/>
</dbReference>
<evidence type="ECO:0000256" key="1">
    <source>
        <dbReference type="SAM" id="Phobius"/>
    </source>
</evidence>
<comment type="caution">
    <text evidence="2">The sequence shown here is derived from an EMBL/GenBank/DDBJ whole genome shotgun (WGS) entry which is preliminary data.</text>
</comment>
<gene>
    <name evidence="2" type="ORF">F2P81_019927</name>
</gene>
<feature type="transmembrane region" description="Helical" evidence="1">
    <location>
        <begin position="20"/>
        <end position="40"/>
    </location>
</feature>
<reference evidence="2 3" key="1">
    <citation type="submission" date="2019-06" db="EMBL/GenBank/DDBJ databases">
        <title>Draft genomes of female and male turbot (Scophthalmus maximus).</title>
        <authorList>
            <person name="Xu H."/>
            <person name="Xu X.-W."/>
            <person name="Shao C."/>
            <person name="Chen S."/>
        </authorList>
    </citation>
    <scope>NUCLEOTIDE SEQUENCE [LARGE SCALE GENOMIC DNA]</scope>
    <source>
        <strain evidence="2">Ysfricsl-2016a</strain>
        <tissue evidence="2">Blood</tissue>
    </source>
</reference>
<organism evidence="2 3">
    <name type="scientific">Scophthalmus maximus</name>
    <name type="common">Turbot</name>
    <name type="synonym">Psetta maxima</name>
    <dbReference type="NCBI Taxonomy" id="52904"/>
    <lineage>
        <taxon>Eukaryota</taxon>
        <taxon>Metazoa</taxon>
        <taxon>Chordata</taxon>
        <taxon>Craniata</taxon>
        <taxon>Vertebrata</taxon>
        <taxon>Euteleostomi</taxon>
        <taxon>Actinopterygii</taxon>
        <taxon>Neopterygii</taxon>
        <taxon>Teleostei</taxon>
        <taxon>Neoteleostei</taxon>
        <taxon>Acanthomorphata</taxon>
        <taxon>Carangaria</taxon>
        <taxon>Pleuronectiformes</taxon>
        <taxon>Pleuronectoidei</taxon>
        <taxon>Scophthalmidae</taxon>
        <taxon>Scophthalmus</taxon>
    </lineage>
</organism>
<dbReference type="AlphaFoldDB" id="A0A6A4RWL4"/>
<keyword evidence="1" id="KW-0472">Membrane</keyword>
<accession>A0A6A4RWL4</accession>
<keyword evidence="1" id="KW-0812">Transmembrane</keyword>
<name>A0A6A4RWL4_SCOMX</name>
<evidence type="ECO:0000313" key="2">
    <source>
        <dbReference type="EMBL" id="KAF0027186.1"/>
    </source>
</evidence>
<dbReference type="Proteomes" id="UP000438429">
    <property type="component" value="Unassembled WGS sequence"/>
</dbReference>
<sequence length="104" mass="11682">MSHMSAHPGKKEEPATSRVFPQIAVVVIDTSIQISFFFLFKRQRPLVRAHVRLVVLCQRIPTNHCGLHALLRNDAHSGLEADLETPDLQKMNAPNICHDAVCFV</sequence>
<protein>
    <submittedName>
        <fullName evidence="2">Uncharacterized protein</fullName>
    </submittedName>
</protein>
<proteinExistence type="predicted"/>
<keyword evidence="1" id="KW-1133">Transmembrane helix</keyword>
<evidence type="ECO:0000313" key="3">
    <source>
        <dbReference type="Proteomes" id="UP000438429"/>
    </source>
</evidence>